<dbReference type="GO" id="GO:0009279">
    <property type="term" value="C:cell outer membrane"/>
    <property type="evidence" value="ECO:0007669"/>
    <property type="project" value="UniProtKB-SubCell"/>
</dbReference>
<dbReference type="EMBL" id="WQLA01000004">
    <property type="protein sequence ID" value="MVN91960.1"/>
    <property type="molecule type" value="Genomic_DNA"/>
</dbReference>
<dbReference type="AlphaFoldDB" id="A0A6I4I9T3"/>
<dbReference type="InterPro" id="IPR003423">
    <property type="entry name" value="OMP_efflux"/>
</dbReference>
<protein>
    <submittedName>
        <fullName evidence="9">TolC family protein</fullName>
    </submittedName>
</protein>
<comment type="caution">
    <text evidence="9">The sequence shown here is derived from an EMBL/GenBank/DDBJ whole genome shotgun (WGS) entry which is preliminary data.</text>
</comment>
<keyword evidence="10" id="KW-1185">Reference proteome</keyword>
<name>A0A6I4I9T3_9SPHI</name>
<evidence type="ECO:0000313" key="10">
    <source>
        <dbReference type="Proteomes" id="UP000434850"/>
    </source>
</evidence>
<keyword evidence="8" id="KW-0732">Signal</keyword>
<evidence type="ECO:0000256" key="1">
    <source>
        <dbReference type="ARBA" id="ARBA00004442"/>
    </source>
</evidence>
<gene>
    <name evidence="9" type="ORF">GO816_12550</name>
</gene>
<evidence type="ECO:0000256" key="4">
    <source>
        <dbReference type="ARBA" id="ARBA00022452"/>
    </source>
</evidence>
<sequence>MNLSKLTAVLLLISGFQALETASGQNQPPEAQGIHNFSVNECISYAYEHQASVVNAALDVKSADYRIKQVIGSGLPQINGSASFQDYLKIPTTLIPGEFIGQPGSFIPVKFGVKYQSALAADVTQLIFDGSFLVGVKASKTYKELSQRNYTRSRIDVNVNVTKAYYQVLVSDEQVKLLDANLKQLKQQLDQTSAQNKQGFVEKIDVDRLTVQYNSLQTQRENVLRLLALNYQLLKFQMGMPVADNLILKDKLADVKLDESATAESTDTTFYKKRIEFGLSETQIKLYEYDVKRTKALFLPSLSAFGNYTSSYQNNTFGNLYSSQFPASYVGLRLNVPIFSGGQRTNQLRQAEITVQQSKNEQSNLKNALSLEANQAKIIYFNGLQTLGSQRKNQELAREVLRVSKIKYQQGVGSSIEVTQAQTALEDADNRYIQGLYDALVSKVDLEKAYGRIQ</sequence>
<evidence type="ECO:0000256" key="8">
    <source>
        <dbReference type="SAM" id="SignalP"/>
    </source>
</evidence>
<evidence type="ECO:0000256" key="3">
    <source>
        <dbReference type="ARBA" id="ARBA00022448"/>
    </source>
</evidence>
<dbReference type="InterPro" id="IPR051906">
    <property type="entry name" value="TolC-like"/>
</dbReference>
<keyword evidence="7" id="KW-0998">Cell outer membrane</keyword>
<dbReference type="Pfam" id="PF02321">
    <property type="entry name" value="OEP"/>
    <property type="match status" value="2"/>
</dbReference>
<dbReference type="Proteomes" id="UP000434850">
    <property type="component" value="Unassembled WGS sequence"/>
</dbReference>
<keyword evidence="5" id="KW-0812">Transmembrane</keyword>
<dbReference type="GO" id="GO:1990281">
    <property type="term" value="C:efflux pump complex"/>
    <property type="evidence" value="ECO:0007669"/>
    <property type="project" value="TreeGrafter"/>
</dbReference>
<dbReference type="RefSeq" id="WP_157542274.1">
    <property type="nucleotide sequence ID" value="NZ_WQLA01000004.1"/>
</dbReference>
<evidence type="ECO:0000256" key="5">
    <source>
        <dbReference type="ARBA" id="ARBA00022692"/>
    </source>
</evidence>
<evidence type="ECO:0000256" key="2">
    <source>
        <dbReference type="ARBA" id="ARBA00007613"/>
    </source>
</evidence>
<evidence type="ECO:0000313" key="9">
    <source>
        <dbReference type="EMBL" id="MVN91960.1"/>
    </source>
</evidence>
<comment type="subcellular location">
    <subcellularLocation>
        <location evidence="1">Cell outer membrane</location>
    </subcellularLocation>
</comment>
<keyword evidence="4" id="KW-1134">Transmembrane beta strand</keyword>
<reference evidence="9 10" key="1">
    <citation type="submission" date="2019-12" db="EMBL/GenBank/DDBJ databases">
        <title>Mucilaginibacter sp. HME9299 genome sequencing and assembly.</title>
        <authorList>
            <person name="Kang H."/>
            <person name="Kim H."/>
            <person name="Joh K."/>
        </authorList>
    </citation>
    <scope>NUCLEOTIDE SEQUENCE [LARGE SCALE GENOMIC DNA]</scope>
    <source>
        <strain evidence="9 10">HME9299</strain>
    </source>
</reference>
<accession>A0A6I4I9T3</accession>
<dbReference type="OrthoDB" id="367883at2"/>
<dbReference type="PANTHER" id="PTHR30026:SF20">
    <property type="entry name" value="OUTER MEMBRANE PROTEIN TOLC"/>
    <property type="match status" value="1"/>
</dbReference>
<feature type="signal peptide" evidence="8">
    <location>
        <begin position="1"/>
        <end position="18"/>
    </location>
</feature>
<dbReference type="GO" id="GO:0015562">
    <property type="term" value="F:efflux transmembrane transporter activity"/>
    <property type="evidence" value="ECO:0007669"/>
    <property type="project" value="InterPro"/>
</dbReference>
<dbReference type="Gene3D" id="1.20.1600.10">
    <property type="entry name" value="Outer membrane efflux proteins (OEP)"/>
    <property type="match status" value="1"/>
</dbReference>
<evidence type="ECO:0000256" key="6">
    <source>
        <dbReference type="ARBA" id="ARBA00023136"/>
    </source>
</evidence>
<organism evidence="9 10">
    <name type="scientific">Mucilaginibacter aquatilis</name>
    <dbReference type="NCBI Taxonomy" id="1517760"/>
    <lineage>
        <taxon>Bacteria</taxon>
        <taxon>Pseudomonadati</taxon>
        <taxon>Bacteroidota</taxon>
        <taxon>Sphingobacteriia</taxon>
        <taxon>Sphingobacteriales</taxon>
        <taxon>Sphingobacteriaceae</taxon>
        <taxon>Mucilaginibacter</taxon>
    </lineage>
</organism>
<keyword evidence="3" id="KW-0813">Transport</keyword>
<evidence type="ECO:0000256" key="7">
    <source>
        <dbReference type="ARBA" id="ARBA00023237"/>
    </source>
</evidence>
<dbReference type="PANTHER" id="PTHR30026">
    <property type="entry name" value="OUTER MEMBRANE PROTEIN TOLC"/>
    <property type="match status" value="1"/>
</dbReference>
<comment type="similarity">
    <text evidence="2">Belongs to the outer membrane factor (OMF) (TC 1.B.17) family.</text>
</comment>
<proteinExistence type="inferred from homology"/>
<dbReference type="GO" id="GO:0015288">
    <property type="term" value="F:porin activity"/>
    <property type="evidence" value="ECO:0007669"/>
    <property type="project" value="TreeGrafter"/>
</dbReference>
<dbReference type="SUPFAM" id="SSF56954">
    <property type="entry name" value="Outer membrane efflux proteins (OEP)"/>
    <property type="match status" value="1"/>
</dbReference>
<keyword evidence="6" id="KW-0472">Membrane</keyword>
<feature type="chain" id="PRO_5026322825" evidence="8">
    <location>
        <begin position="19"/>
        <end position="454"/>
    </location>
</feature>